<dbReference type="PANTHER" id="PTHR12526:SF630">
    <property type="entry name" value="GLYCOSYLTRANSFERASE"/>
    <property type="match status" value="1"/>
</dbReference>
<feature type="domain" description="Glycosyltransferase subfamily 4-like N-terminal" evidence="2">
    <location>
        <begin position="15"/>
        <end position="174"/>
    </location>
</feature>
<dbReference type="Proteomes" id="UP000261166">
    <property type="component" value="Unassembled WGS sequence"/>
</dbReference>
<sequence>MRKICFVSGVIARSGGTERVGSIIANSLSKAGYDVFLLSFWNQGKPYFHLEDEVHVHYLLNHKIEGKFYRTGIYPIIKLHRFIQNNDIDIIVDIDTVLSRHSAYAIRGTKCKLISWEHFNYWTMLRLKEARRFRAKKLIKKYATELVVLTEQDREAHIKHLGFDENLITAIPNPCMEVQDSVYDFDKKIFLSIGRLTPPKGYDWLLEAWSRIENYIPDWKLRIVGSGEDEIKLKKQKDDLRLQNVEFIPHTTDVGKYYSTASAYVLSSRYEGFPMVLLEAEVYGLPIIAFDCKTGPHDLVCNGENGYLVDEANIQKLANSMLDFTKDKERADRMSQKSRSFVKRFNLNSVTLQWVGLIEAILNN</sequence>
<dbReference type="Pfam" id="PF13439">
    <property type="entry name" value="Glyco_transf_4"/>
    <property type="match status" value="1"/>
</dbReference>
<evidence type="ECO:0000259" key="2">
    <source>
        <dbReference type="Pfam" id="PF13439"/>
    </source>
</evidence>
<keyword evidence="3" id="KW-0808">Transferase</keyword>
<gene>
    <name evidence="4" type="ORF">DWY69_13265</name>
    <name evidence="3" type="ORF">DXC51_03005</name>
</gene>
<dbReference type="AlphaFoldDB" id="A0A3E3IAI4"/>
<dbReference type="Proteomes" id="UP000260812">
    <property type="component" value="Unassembled WGS sequence"/>
</dbReference>
<dbReference type="OrthoDB" id="9807097at2"/>
<dbReference type="GeneID" id="97985880"/>
<name>A0A3E3IAI4_9FIRM</name>
<dbReference type="PANTHER" id="PTHR12526">
    <property type="entry name" value="GLYCOSYLTRANSFERASE"/>
    <property type="match status" value="1"/>
</dbReference>
<keyword evidence="5" id="KW-1185">Reference proteome</keyword>
<evidence type="ECO:0000313" key="4">
    <source>
        <dbReference type="EMBL" id="RGE71165.1"/>
    </source>
</evidence>
<evidence type="ECO:0000313" key="6">
    <source>
        <dbReference type="Proteomes" id="UP000261166"/>
    </source>
</evidence>
<protein>
    <submittedName>
        <fullName evidence="3">Glycosyltransferase family 4 protein</fullName>
    </submittedName>
</protein>
<dbReference type="SUPFAM" id="SSF53756">
    <property type="entry name" value="UDP-Glycosyltransferase/glycogen phosphorylase"/>
    <property type="match status" value="1"/>
</dbReference>
<dbReference type="CDD" id="cd03820">
    <property type="entry name" value="GT4_AmsD-like"/>
    <property type="match status" value="1"/>
</dbReference>
<dbReference type="EMBL" id="QVLV01000002">
    <property type="protein sequence ID" value="RGE64060.1"/>
    <property type="molecule type" value="Genomic_DNA"/>
</dbReference>
<reference evidence="3 6" key="1">
    <citation type="submission" date="2018-08" db="EMBL/GenBank/DDBJ databases">
        <title>A genome reference for cultivated species of the human gut microbiota.</title>
        <authorList>
            <person name="Zou Y."/>
            <person name="Xue W."/>
            <person name="Luo G."/>
        </authorList>
    </citation>
    <scope>NUCLEOTIDE SEQUENCE [LARGE SCALE GENOMIC DNA]</scope>
    <source>
        <strain evidence="4 6">AF26-4BH</strain>
        <strain evidence="3">TF05-5AC</strain>
    </source>
</reference>
<dbReference type="EMBL" id="QVLU01000011">
    <property type="protein sequence ID" value="RGE71165.1"/>
    <property type="molecule type" value="Genomic_DNA"/>
</dbReference>
<feature type="domain" description="Glycosyl transferase family 1" evidence="1">
    <location>
        <begin position="186"/>
        <end position="340"/>
    </location>
</feature>
<evidence type="ECO:0000259" key="1">
    <source>
        <dbReference type="Pfam" id="PF00534"/>
    </source>
</evidence>
<accession>A0A3E3IAI4</accession>
<dbReference type="Gene3D" id="3.40.50.2000">
    <property type="entry name" value="Glycogen Phosphorylase B"/>
    <property type="match status" value="2"/>
</dbReference>
<organism evidence="3 5">
    <name type="scientific">Eisenbergiella massiliensis</name>
    <dbReference type="NCBI Taxonomy" id="1720294"/>
    <lineage>
        <taxon>Bacteria</taxon>
        <taxon>Bacillati</taxon>
        <taxon>Bacillota</taxon>
        <taxon>Clostridia</taxon>
        <taxon>Lachnospirales</taxon>
        <taxon>Lachnospiraceae</taxon>
        <taxon>Eisenbergiella</taxon>
    </lineage>
</organism>
<evidence type="ECO:0000313" key="3">
    <source>
        <dbReference type="EMBL" id="RGE64060.1"/>
    </source>
</evidence>
<dbReference type="RefSeq" id="WP_025489879.1">
    <property type="nucleotide sequence ID" value="NZ_JBKUNB010000036.1"/>
</dbReference>
<dbReference type="InterPro" id="IPR028098">
    <property type="entry name" value="Glyco_trans_4-like_N"/>
</dbReference>
<dbReference type="Pfam" id="PF00534">
    <property type="entry name" value="Glycos_transf_1"/>
    <property type="match status" value="1"/>
</dbReference>
<dbReference type="InterPro" id="IPR001296">
    <property type="entry name" value="Glyco_trans_1"/>
</dbReference>
<comment type="caution">
    <text evidence="3">The sequence shown here is derived from an EMBL/GenBank/DDBJ whole genome shotgun (WGS) entry which is preliminary data.</text>
</comment>
<proteinExistence type="predicted"/>
<evidence type="ECO:0000313" key="5">
    <source>
        <dbReference type="Proteomes" id="UP000260812"/>
    </source>
</evidence>
<dbReference type="GO" id="GO:0016757">
    <property type="term" value="F:glycosyltransferase activity"/>
    <property type="evidence" value="ECO:0007669"/>
    <property type="project" value="InterPro"/>
</dbReference>